<dbReference type="AlphaFoldDB" id="A0A844ZHU8"/>
<feature type="domain" description="DUF8021" evidence="2">
    <location>
        <begin position="162"/>
        <end position="311"/>
    </location>
</feature>
<evidence type="ECO:0000313" key="4">
    <source>
        <dbReference type="Proteomes" id="UP000435243"/>
    </source>
</evidence>
<gene>
    <name evidence="3" type="ORF">GRI32_01225</name>
</gene>
<comment type="caution">
    <text evidence="3">The sequence shown here is derived from an EMBL/GenBank/DDBJ whole genome shotgun (WGS) entry which is preliminary data.</text>
</comment>
<evidence type="ECO:0000259" key="2">
    <source>
        <dbReference type="Pfam" id="PF26061"/>
    </source>
</evidence>
<dbReference type="OrthoDB" id="7420307at2"/>
<keyword evidence="1" id="KW-0732">Signal</keyword>
<sequence>MRKTLTFAGSLLLATALTACGETATEEAAPVCDRACLIDLTANYVAGIEGNNAEGITFADEAKIVENLHRIHAGEGLWADTTGAGTDFGVTVPDEINQTAGWLGMIERAGVPTVVAIRLKLDDQGKIAEAEHLYAEVPADRAEERLTTPRPGLLAEVPADARMDHDALITLGASYYDALDDNDGTLMPFSADCQRHENGMVTAGADAGAGPNNNTSPIARDCAGQLSSNVMAYITRIDNRRVFAADPVTGLVMGLSHFRHPMDFEPYEVTALDGSKIMYDTARLPFDPFDLPAAHIFKVGADGMVHEIEAMGFRADLNAATGWEDDAAAPAEGASGE</sequence>
<name>A0A844ZHU8_9SPHN</name>
<dbReference type="Proteomes" id="UP000435243">
    <property type="component" value="Unassembled WGS sequence"/>
</dbReference>
<dbReference type="EMBL" id="WTYY01000001">
    <property type="protein sequence ID" value="MXO87358.1"/>
    <property type="molecule type" value="Genomic_DNA"/>
</dbReference>
<dbReference type="PROSITE" id="PS51257">
    <property type="entry name" value="PROKAR_LIPOPROTEIN"/>
    <property type="match status" value="1"/>
</dbReference>
<protein>
    <recommendedName>
        <fullName evidence="2">DUF8021 domain-containing protein</fullName>
    </recommendedName>
</protein>
<evidence type="ECO:0000256" key="1">
    <source>
        <dbReference type="SAM" id="SignalP"/>
    </source>
</evidence>
<feature type="chain" id="PRO_5032562143" description="DUF8021 domain-containing protein" evidence="1">
    <location>
        <begin position="20"/>
        <end position="337"/>
    </location>
</feature>
<evidence type="ECO:0000313" key="3">
    <source>
        <dbReference type="EMBL" id="MXO87358.1"/>
    </source>
</evidence>
<proteinExistence type="predicted"/>
<keyword evidence="4" id="KW-1185">Reference proteome</keyword>
<dbReference type="RefSeq" id="WP_160589308.1">
    <property type="nucleotide sequence ID" value="NZ_BAAAFP010000002.1"/>
</dbReference>
<reference evidence="3 4" key="1">
    <citation type="submission" date="2019-12" db="EMBL/GenBank/DDBJ databases">
        <title>Genomic-based taxomic classification of the family Erythrobacteraceae.</title>
        <authorList>
            <person name="Xu L."/>
        </authorList>
    </citation>
    <scope>NUCLEOTIDE SEQUENCE [LARGE SCALE GENOMIC DNA]</scope>
    <source>
        <strain evidence="3 4">JCM 16339</strain>
    </source>
</reference>
<dbReference type="InterPro" id="IPR058334">
    <property type="entry name" value="DUF8021"/>
</dbReference>
<feature type="signal peptide" evidence="1">
    <location>
        <begin position="1"/>
        <end position="19"/>
    </location>
</feature>
<accession>A0A844ZHU8</accession>
<dbReference type="Pfam" id="PF26061">
    <property type="entry name" value="DUF8021"/>
    <property type="match status" value="1"/>
</dbReference>
<organism evidence="3 4">
    <name type="scientific">Alteraurantiacibacter aestuarii</name>
    <dbReference type="NCBI Taxonomy" id="650004"/>
    <lineage>
        <taxon>Bacteria</taxon>
        <taxon>Pseudomonadati</taxon>
        <taxon>Pseudomonadota</taxon>
        <taxon>Alphaproteobacteria</taxon>
        <taxon>Sphingomonadales</taxon>
        <taxon>Erythrobacteraceae</taxon>
        <taxon>Alteraurantiacibacter</taxon>
    </lineage>
</organism>